<evidence type="ECO:0000259" key="9">
    <source>
        <dbReference type="Pfam" id="PF01850"/>
    </source>
</evidence>
<keyword evidence="2 8" id="KW-1277">Toxin-antitoxin system</keyword>
<dbReference type="Pfam" id="PF01850">
    <property type="entry name" value="PIN"/>
    <property type="match status" value="1"/>
</dbReference>
<accession>A0ABN6PS64</accession>
<keyword evidence="11" id="KW-1185">Reference proteome</keyword>
<dbReference type="HAMAP" id="MF_00265">
    <property type="entry name" value="VapC_Nob1"/>
    <property type="match status" value="1"/>
</dbReference>
<name>A0ABN6PS64_9BURK</name>
<dbReference type="EMBL" id="AP025730">
    <property type="protein sequence ID" value="BDI06922.1"/>
    <property type="molecule type" value="Genomic_DNA"/>
</dbReference>
<feature type="binding site" evidence="8">
    <location>
        <position position="99"/>
    </location>
    <ligand>
        <name>Mg(2+)</name>
        <dbReference type="ChEBI" id="CHEBI:18420"/>
    </ligand>
</feature>
<comment type="function">
    <text evidence="8">Toxic component of a toxin-antitoxin (TA) system. An RNase.</text>
</comment>
<protein>
    <recommendedName>
        <fullName evidence="8">Ribonuclease VapC</fullName>
        <shortName evidence="8">RNase VapC</shortName>
        <ecNumber evidence="8">3.1.-.-</ecNumber>
    </recommendedName>
    <alternativeName>
        <fullName evidence="8">Toxin VapC</fullName>
    </alternativeName>
</protein>
<keyword evidence="6 8" id="KW-0460">Magnesium</keyword>
<dbReference type="RefSeq" id="WP_251970159.1">
    <property type="nucleotide sequence ID" value="NZ_AP025730.1"/>
</dbReference>
<dbReference type="InterPro" id="IPR050556">
    <property type="entry name" value="Type_II_TA_system_RNase"/>
</dbReference>
<evidence type="ECO:0000256" key="8">
    <source>
        <dbReference type="HAMAP-Rule" id="MF_00265"/>
    </source>
</evidence>
<dbReference type="InterPro" id="IPR029060">
    <property type="entry name" value="PIN-like_dom_sf"/>
</dbReference>
<comment type="cofactor">
    <cofactor evidence="1 8">
        <name>Mg(2+)</name>
        <dbReference type="ChEBI" id="CHEBI:18420"/>
    </cofactor>
</comment>
<dbReference type="Proteomes" id="UP001057498">
    <property type="component" value="Chromosome"/>
</dbReference>
<keyword evidence="4 8" id="KW-0479">Metal-binding</keyword>
<dbReference type="EC" id="3.1.-.-" evidence="8"/>
<comment type="similarity">
    <text evidence="7 8">Belongs to the PINc/VapC protein family.</text>
</comment>
<organism evidence="10 11">
    <name type="scientific">Sphaerotilus microaerophilus</name>
    <dbReference type="NCBI Taxonomy" id="2914710"/>
    <lineage>
        <taxon>Bacteria</taxon>
        <taxon>Pseudomonadati</taxon>
        <taxon>Pseudomonadota</taxon>
        <taxon>Betaproteobacteria</taxon>
        <taxon>Burkholderiales</taxon>
        <taxon>Sphaerotilaceae</taxon>
        <taxon>Sphaerotilus</taxon>
    </lineage>
</organism>
<evidence type="ECO:0000256" key="2">
    <source>
        <dbReference type="ARBA" id="ARBA00022649"/>
    </source>
</evidence>
<dbReference type="SUPFAM" id="SSF88723">
    <property type="entry name" value="PIN domain-like"/>
    <property type="match status" value="1"/>
</dbReference>
<feature type="binding site" evidence="8">
    <location>
        <position position="6"/>
    </location>
    <ligand>
        <name>Mg(2+)</name>
        <dbReference type="ChEBI" id="CHEBI:18420"/>
    </ligand>
</feature>
<evidence type="ECO:0000256" key="7">
    <source>
        <dbReference type="ARBA" id="ARBA00038093"/>
    </source>
</evidence>
<keyword evidence="8" id="KW-0800">Toxin</keyword>
<dbReference type="CDD" id="cd18745">
    <property type="entry name" value="PIN_VapC4-5_FitB-like"/>
    <property type="match status" value="1"/>
</dbReference>
<sequence length="135" mass="15040">MQFLLDTNTVIAFMKGQAAVVDRIRTLDPAQLALCAPVEAELWFGVARSDPQRQEHNRQKLVTLLEWLPSLPFAGEATRRCGDLRAHLAAAGTPIGPYDLQIAAIALAHDLTVVTRNLREFERVPSLRLENWIDG</sequence>
<dbReference type="PANTHER" id="PTHR33653:SF1">
    <property type="entry name" value="RIBONUCLEASE VAPC2"/>
    <property type="match status" value="1"/>
</dbReference>
<evidence type="ECO:0000256" key="6">
    <source>
        <dbReference type="ARBA" id="ARBA00022842"/>
    </source>
</evidence>
<feature type="domain" description="PIN" evidence="9">
    <location>
        <begin position="4"/>
        <end position="125"/>
    </location>
</feature>
<reference evidence="10" key="1">
    <citation type="submission" date="2022-04" db="EMBL/GenBank/DDBJ databases">
        <title>Whole genome sequence of Sphaerotilus sp. FB-5.</title>
        <authorList>
            <person name="Takeda M."/>
            <person name="Narihara S."/>
            <person name="Akimoto M."/>
            <person name="Akimoto R."/>
            <person name="Nishiyashiki S."/>
            <person name="Murakami T."/>
        </authorList>
    </citation>
    <scope>NUCLEOTIDE SEQUENCE</scope>
    <source>
        <strain evidence="10">FB-5</strain>
    </source>
</reference>
<dbReference type="InterPro" id="IPR002716">
    <property type="entry name" value="PIN_dom"/>
</dbReference>
<evidence type="ECO:0000256" key="4">
    <source>
        <dbReference type="ARBA" id="ARBA00022723"/>
    </source>
</evidence>
<proteinExistence type="inferred from homology"/>
<keyword evidence="5 8" id="KW-0378">Hydrolase</keyword>
<dbReference type="PANTHER" id="PTHR33653">
    <property type="entry name" value="RIBONUCLEASE VAPC2"/>
    <property type="match status" value="1"/>
</dbReference>
<gene>
    <name evidence="10" type="primary">vapC_9</name>
    <name evidence="8" type="synonym">vapC</name>
    <name evidence="10" type="ORF">CATMQ487_38920</name>
</gene>
<dbReference type="InterPro" id="IPR022907">
    <property type="entry name" value="VapC_family"/>
</dbReference>
<dbReference type="Gene3D" id="3.40.50.1010">
    <property type="entry name" value="5'-nuclease"/>
    <property type="match status" value="1"/>
</dbReference>
<evidence type="ECO:0000256" key="5">
    <source>
        <dbReference type="ARBA" id="ARBA00022801"/>
    </source>
</evidence>
<evidence type="ECO:0000313" key="10">
    <source>
        <dbReference type="EMBL" id="BDI06922.1"/>
    </source>
</evidence>
<evidence type="ECO:0000256" key="3">
    <source>
        <dbReference type="ARBA" id="ARBA00022722"/>
    </source>
</evidence>
<evidence type="ECO:0000256" key="1">
    <source>
        <dbReference type="ARBA" id="ARBA00001946"/>
    </source>
</evidence>
<evidence type="ECO:0000313" key="11">
    <source>
        <dbReference type="Proteomes" id="UP001057498"/>
    </source>
</evidence>
<keyword evidence="3 8" id="KW-0540">Nuclease</keyword>